<dbReference type="InterPro" id="IPR035909">
    <property type="entry name" value="CheB_C"/>
</dbReference>
<sequence length="131" mass="14069">MSLLNSKLHLFCPTQARGVLRLPIDIFFKSVAMDRMEKSIGFILSGLGSDGTLGLIAIKENDGVAIVQNPATAKFDSIPRSALEMVVPDLAARVEDIPNKMLALLKFSPPANGESDVLSKSKNSLDKLSSN</sequence>
<evidence type="ECO:0000256" key="3">
    <source>
        <dbReference type="ARBA" id="ARBA00048267"/>
    </source>
</evidence>
<dbReference type="GO" id="GO:0008984">
    <property type="term" value="F:protein-glutamate methylesterase activity"/>
    <property type="evidence" value="ECO:0007669"/>
    <property type="project" value="UniProtKB-EC"/>
</dbReference>
<dbReference type="EC" id="3.1.1.61" evidence="2"/>
<proteinExistence type="predicted"/>
<evidence type="ECO:0000256" key="1">
    <source>
        <dbReference type="ARBA" id="ARBA00022801"/>
    </source>
</evidence>
<dbReference type="AlphaFoldDB" id="A0A1M7IZV7"/>
<keyword evidence="1" id="KW-0378">Hydrolase</keyword>
<dbReference type="EMBL" id="FRBU01000038">
    <property type="protein sequence ID" value="SHM45717.1"/>
    <property type="molecule type" value="Genomic_DNA"/>
</dbReference>
<dbReference type="Pfam" id="PF01339">
    <property type="entry name" value="CheB_methylest"/>
    <property type="match status" value="1"/>
</dbReference>
<reference evidence="8" key="1">
    <citation type="submission" date="2016-11" db="EMBL/GenBank/DDBJ databases">
        <authorList>
            <person name="Varghese N."/>
            <person name="Submissions S."/>
        </authorList>
    </citation>
    <scope>NUCLEOTIDE SEQUENCE [LARGE SCALE GENOMIC DNA]</scope>
    <source>
        <strain evidence="8">DSM 3661</strain>
    </source>
</reference>
<evidence type="ECO:0000256" key="2">
    <source>
        <dbReference type="ARBA" id="ARBA00039140"/>
    </source>
</evidence>
<name>A0A1M7IZV7_9FLAO</name>
<dbReference type="GO" id="GO:0006935">
    <property type="term" value="P:chemotaxis"/>
    <property type="evidence" value="ECO:0007669"/>
    <property type="project" value="InterPro"/>
</dbReference>
<organism evidence="7 8">
    <name type="scientific">Flavobacterium xanthum</name>
    <dbReference type="NCBI Taxonomy" id="69322"/>
    <lineage>
        <taxon>Bacteria</taxon>
        <taxon>Pseudomonadati</taxon>
        <taxon>Bacteroidota</taxon>
        <taxon>Flavobacteriia</taxon>
        <taxon>Flavobacteriales</taxon>
        <taxon>Flavobacteriaceae</taxon>
        <taxon>Flavobacterium</taxon>
    </lineage>
</organism>
<gene>
    <name evidence="7" type="ORF">SAMN05443669_10382</name>
</gene>
<comment type="caution">
    <text evidence="4">Lacks conserved residue(s) required for the propagation of feature annotation.</text>
</comment>
<evidence type="ECO:0000256" key="5">
    <source>
        <dbReference type="SAM" id="MobiDB-lite"/>
    </source>
</evidence>
<dbReference type="Proteomes" id="UP000184260">
    <property type="component" value="Unassembled WGS sequence"/>
</dbReference>
<dbReference type="SUPFAM" id="SSF52738">
    <property type="entry name" value="Methylesterase CheB, C-terminal domain"/>
    <property type="match status" value="1"/>
</dbReference>
<evidence type="ECO:0000313" key="8">
    <source>
        <dbReference type="Proteomes" id="UP000184260"/>
    </source>
</evidence>
<dbReference type="InterPro" id="IPR000673">
    <property type="entry name" value="Sig_transdc_resp-reg_Me-estase"/>
</dbReference>
<accession>A0A1M7IZV7</accession>
<dbReference type="GO" id="GO:0000156">
    <property type="term" value="F:phosphorelay response regulator activity"/>
    <property type="evidence" value="ECO:0007669"/>
    <property type="project" value="InterPro"/>
</dbReference>
<protein>
    <recommendedName>
        <fullName evidence="2">protein-glutamate methylesterase</fullName>
        <ecNumber evidence="2">3.1.1.61</ecNumber>
    </recommendedName>
</protein>
<dbReference type="PROSITE" id="PS50122">
    <property type="entry name" value="CHEB"/>
    <property type="match status" value="1"/>
</dbReference>
<dbReference type="STRING" id="69322.SAMN05443669_10382"/>
<feature type="domain" description="CheB-type methylesterase" evidence="6">
    <location>
        <begin position="21"/>
        <end position="108"/>
    </location>
</feature>
<evidence type="ECO:0000313" key="7">
    <source>
        <dbReference type="EMBL" id="SHM45717.1"/>
    </source>
</evidence>
<dbReference type="GO" id="GO:0005737">
    <property type="term" value="C:cytoplasm"/>
    <property type="evidence" value="ECO:0007669"/>
    <property type="project" value="InterPro"/>
</dbReference>
<dbReference type="PANTHER" id="PTHR42872">
    <property type="entry name" value="PROTEIN-GLUTAMATE METHYLESTERASE/PROTEIN-GLUTAMINE GLUTAMINASE"/>
    <property type="match status" value="1"/>
</dbReference>
<dbReference type="PANTHER" id="PTHR42872:SF6">
    <property type="entry name" value="PROTEIN-GLUTAMATE METHYLESTERASE_PROTEIN-GLUTAMINE GLUTAMINASE"/>
    <property type="match status" value="1"/>
</dbReference>
<keyword evidence="8" id="KW-1185">Reference proteome</keyword>
<comment type="catalytic activity">
    <reaction evidence="3">
        <text>[protein]-L-glutamate 5-O-methyl ester + H2O = L-glutamyl-[protein] + methanol + H(+)</text>
        <dbReference type="Rhea" id="RHEA:23236"/>
        <dbReference type="Rhea" id="RHEA-COMP:10208"/>
        <dbReference type="Rhea" id="RHEA-COMP:10311"/>
        <dbReference type="ChEBI" id="CHEBI:15377"/>
        <dbReference type="ChEBI" id="CHEBI:15378"/>
        <dbReference type="ChEBI" id="CHEBI:17790"/>
        <dbReference type="ChEBI" id="CHEBI:29973"/>
        <dbReference type="ChEBI" id="CHEBI:82795"/>
        <dbReference type="EC" id="3.1.1.61"/>
    </reaction>
</comment>
<dbReference type="Gene3D" id="3.40.50.180">
    <property type="entry name" value="Methylesterase CheB, C-terminal domain"/>
    <property type="match status" value="1"/>
</dbReference>
<feature type="region of interest" description="Disordered" evidence="5">
    <location>
        <begin position="110"/>
        <end position="131"/>
    </location>
</feature>
<evidence type="ECO:0000259" key="6">
    <source>
        <dbReference type="PROSITE" id="PS50122"/>
    </source>
</evidence>
<evidence type="ECO:0000256" key="4">
    <source>
        <dbReference type="PROSITE-ProRule" id="PRU00050"/>
    </source>
</evidence>